<organism evidence="1 2">
    <name type="scientific">Algibacter lectus</name>
    <dbReference type="NCBI Taxonomy" id="221126"/>
    <lineage>
        <taxon>Bacteria</taxon>
        <taxon>Pseudomonadati</taxon>
        <taxon>Bacteroidota</taxon>
        <taxon>Flavobacteriia</taxon>
        <taxon>Flavobacteriales</taxon>
        <taxon>Flavobacteriaceae</taxon>
        <taxon>Algibacter</taxon>
    </lineage>
</organism>
<accession>A0A090WLS5</accession>
<proteinExistence type="predicted"/>
<keyword evidence="1" id="KW-0067">ATP-binding</keyword>
<dbReference type="EMBL" id="BBNU01000001">
    <property type="protein sequence ID" value="GAL77946.1"/>
    <property type="molecule type" value="Genomic_DNA"/>
</dbReference>
<keyword evidence="1" id="KW-0347">Helicase</keyword>
<keyword evidence="1" id="KW-0547">Nucleotide-binding</keyword>
<name>A0A090WLS5_9FLAO</name>
<evidence type="ECO:0000313" key="2">
    <source>
        <dbReference type="Proteomes" id="UP000029643"/>
    </source>
</evidence>
<dbReference type="AlphaFoldDB" id="A0A090WLS5"/>
<reference evidence="1 2" key="1">
    <citation type="journal article" date="2014" name="Genome Announc.">
        <title>Draft Genome Sequences of Marine Flavobacterium Algibacter lectus Strains SS8 and NR4.</title>
        <authorList>
            <person name="Takatani N."/>
            <person name="Nakanishi M."/>
            <person name="Meirelles P."/>
            <person name="Mino S."/>
            <person name="Suda W."/>
            <person name="Oshima K."/>
            <person name="Hattori M."/>
            <person name="Ohkuma M."/>
            <person name="Hosokawa M."/>
            <person name="Miyashita K."/>
            <person name="Thompson F.L."/>
            <person name="Niwa A."/>
            <person name="Sawabe T."/>
            <person name="Sawabe T."/>
        </authorList>
    </citation>
    <scope>NUCLEOTIDE SEQUENCE [LARGE SCALE GENOMIC DNA]</scope>
    <source>
        <strain evidence="2">JCM19274</strain>
    </source>
</reference>
<evidence type="ECO:0000313" key="1">
    <source>
        <dbReference type="EMBL" id="GAL77946.1"/>
    </source>
</evidence>
<gene>
    <name evidence="1" type="ORF">JCM19274_5659</name>
</gene>
<dbReference type="SUPFAM" id="SSF52540">
    <property type="entry name" value="P-loop containing nucleoside triphosphate hydrolases"/>
    <property type="match status" value="1"/>
</dbReference>
<comment type="caution">
    <text evidence="1">The sequence shown here is derived from an EMBL/GenBank/DDBJ whole genome shotgun (WGS) entry which is preliminary data.</text>
</comment>
<dbReference type="GO" id="GO:0004386">
    <property type="term" value="F:helicase activity"/>
    <property type="evidence" value="ECO:0007669"/>
    <property type="project" value="UniProtKB-KW"/>
</dbReference>
<sequence>MTASEFYSLIKQQFPFNPTIKQNIVLQQLSEFIFKSDKNALYLLKGYAGTGKTTIVGGLL</sequence>
<dbReference type="InterPro" id="IPR027417">
    <property type="entry name" value="P-loop_NTPase"/>
</dbReference>
<dbReference type="Proteomes" id="UP000029643">
    <property type="component" value="Unassembled WGS sequence"/>
</dbReference>
<protein>
    <submittedName>
        <fullName evidence="1">RecD-like DNA helicase Atu2026</fullName>
    </submittedName>
</protein>
<keyword evidence="1" id="KW-0378">Hydrolase</keyword>